<evidence type="ECO:0000259" key="14">
    <source>
        <dbReference type="Pfam" id="PF02852"/>
    </source>
</evidence>
<keyword evidence="17" id="KW-1185">Reference proteome</keyword>
<organism evidence="16 17">
    <name type="scientific">Pseudonocardia parietis</name>
    <dbReference type="NCBI Taxonomy" id="570936"/>
    <lineage>
        <taxon>Bacteria</taxon>
        <taxon>Bacillati</taxon>
        <taxon>Actinomycetota</taxon>
        <taxon>Actinomycetes</taxon>
        <taxon>Pseudonocardiales</taxon>
        <taxon>Pseudonocardiaceae</taxon>
        <taxon>Pseudonocardia</taxon>
    </lineage>
</organism>
<dbReference type="EMBL" id="JAGINU010000001">
    <property type="protein sequence ID" value="MBP2367187.1"/>
    <property type="molecule type" value="Genomic_DNA"/>
</dbReference>
<dbReference type="InterPro" id="IPR036188">
    <property type="entry name" value="FAD/NAD-bd_sf"/>
</dbReference>
<dbReference type="Gene3D" id="3.50.50.60">
    <property type="entry name" value="FAD/NAD(P)-binding domain"/>
    <property type="match status" value="2"/>
</dbReference>
<dbReference type="PROSITE" id="PS00076">
    <property type="entry name" value="PYRIDINE_REDOX_1"/>
    <property type="match status" value="1"/>
</dbReference>
<name>A0ABS4VTC8_9PSEU</name>
<dbReference type="InterPro" id="IPR001100">
    <property type="entry name" value="Pyr_nuc-diS_OxRdtase"/>
</dbReference>
<evidence type="ECO:0000256" key="8">
    <source>
        <dbReference type="ARBA" id="ARBA00023002"/>
    </source>
</evidence>
<dbReference type="Gene3D" id="3.30.390.30">
    <property type="match status" value="1"/>
</dbReference>
<keyword evidence="10" id="KW-1015">Disulfide bond</keyword>
<comment type="catalytic activity">
    <reaction evidence="12 13">
        <text>N(6)-[(R)-dihydrolipoyl]-L-lysyl-[protein] + NAD(+) = N(6)-[(R)-lipoyl]-L-lysyl-[protein] + NADH + H(+)</text>
        <dbReference type="Rhea" id="RHEA:15045"/>
        <dbReference type="Rhea" id="RHEA-COMP:10474"/>
        <dbReference type="Rhea" id="RHEA-COMP:10475"/>
        <dbReference type="ChEBI" id="CHEBI:15378"/>
        <dbReference type="ChEBI" id="CHEBI:57540"/>
        <dbReference type="ChEBI" id="CHEBI:57945"/>
        <dbReference type="ChEBI" id="CHEBI:83099"/>
        <dbReference type="ChEBI" id="CHEBI:83100"/>
        <dbReference type="EC" id="1.8.1.4"/>
    </reaction>
</comment>
<comment type="subcellular location">
    <subcellularLocation>
        <location evidence="1">Cytoplasm</location>
    </subcellularLocation>
</comment>
<feature type="domain" description="Pyridine nucleotide-disulphide oxidoreductase dimerisation" evidence="14">
    <location>
        <begin position="343"/>
        <end position="453"/>
    </location>
</feature>
<feature type="domain" description="FAD/NAD(P)-binding" evidence="15">
    <location>
        <begin position="13"/>
        <end position="323"/>
    </location>
</feature>
<dbReference type="PRINTS" id="PR00368">
    <property type="entry name" value="FADPNR"/>
</dbReference>
<sequence length="466" mass="48388">MSEAGPREADPADLVILGGGSGGYACALRAAELGLSVVLVEKDKLGGTCLHRGCIPTKALLHAAEIADHARDGAKVGIRSTFDGVDMAGVNTYKDGVVGRLYKGLQGLVASRGITVVEGAGVLEGPGVVRVGDDRYAGRHVVLATGSYARSLPGLDLDDRIVTSDAAISLDEVPRRVVVLGGGVIGVEFASVWRSFGAEVTLVEALPRLVPNEDEFCSTQLARAFRRRRITTRTGVRFAKATRHGDAVTVSLESGEEIEADLLLVAVGRGPNTTGHGFAEAGVPMAEGFVTVDDRLRTGLDGVYAVGDVTPGLQLAHRGFAHGIFVAEDVAGLDPAPVTDDGIPRVTYCDPEIASVGLTEDAARDRYDEVHTLTYDLAGNGKSQILQTAGAIKLVQAGPAGGDGPVVGVHMVGSRVGELVGEAQLVYNWEALPADVAPLIHAHPTQSEALGEAHLALAGKPLHTHG</sequence>
<dbReference type="PROSITE" id="PS51257">
    <property type="entry name" value="PROKAR_LIPOPROTEIN"/>
    <property type="match status" value="1"/>
</dbReference>
<dbReference type="PIRSF" id="PIRSF000350">
    <property type="entry name" value="Mercury_reductase_MerA"/>
    <property type="match status" value="1"/>
</dbReference>
<comment type="similarity">
    <text evidence="2 13">Belongs to the class-I pyridine nucleotide-disulfide oxidoreductase family.</text>
</comment>
<dbReference type="InterPro" id="IPR050151">
    <property type="entry name" value="Class-I_Pyr_Nuc-Dis_Oxidored"/>
</dbReference>
<dbReference type="InterPro" id="IPR023753">
    <property type="entry name" value="FAD/NAD-binding_dom"/>
</dbReference>
<dbReference type="InterPro" id="IPR012999">
    <property type="entry name" value="Pyr_OxRdtase_I_AS"/>
</dbReference>
<comment type="caution">
    <text evidence="16">The sequence shown here is derived from an EMBL/GenBank/DDBJ whole genome shotgun (WGS) entry which is preliminary data.</text>
</comment>
<gene>
    <name evidence="16" type="ORF">JOF36_002883</name>
</gene>
<keyword evidence="9 13" id="KW-0520">NAD</keyword>
<evidence type="ECO:0000256" key="3">
    <source>
        <dbReference type="ARBA" id="ARBA00012608"/>
    </source>
</evidence>
<evidence type="ECO:0000256" key="2">
    <source>
        <dbReference type="ARBA" id="ARBA00007532"/>
    </source>
</evidence>
<comment type="miscellaneous">
    <text evidence="13">The active site is a redox-active disulfide bond.</text>
</comment>
<evidence type="ECO:0000256" key="11">
    <source>
        <dbReference type="ARBA" id="ARBA00023284"/>
    </source>
</evidence>
<accession>A0ABS4VTC8</accession>
<keyword evidence="5" id="KW-0963">Cytoplasm</keyword>
<dbReference type="InterPro" id="IPR004099">
    <property type="entry name" value="Pyr_nucl-diS_OxRdtase_dimer"/>
</dbReference>
<keyword evidence="8 13" id="KW-0560">Oxidoreductase</keyword>
<dbReference type="InterPro" id="IPR006258">
    <property type="entry name" value="Lipoamide_DH"/>
</dbReference>
<evidence type="ECO:0000256" key="13">
    <source>
        <dbReference type="RuleBase" id="RU003692"/>
    </source>
</evidence>
<dbReference type="PRINTS" id="PR00411">
    <property type="entry name" value="PNDRDTASEI"/>
</dbReference>
<dbReference type="GO" id="GO:0004148">
    <property type="term" value="F:dihydrolipoyl dehydrogenase (NADH) activity"/>
    <property type="evidence" value="ECO:0007669"/>
    <property type="project" value="UniProtKB-EC"/>
</dbReference>
<evidence type="ECO:0000259" key="15">
    <source>
        <dbReference type="Pfam" id="PF07992"/>
    </source>
</evidence>
<dbReference type="SUPFAM" id="SSF51905">
    <property type="entry name" value="FAD/NAD(P)-binding domain"/>
    <property type="match status" value="1"/>
</dbReference>
<evidence type="ECO:0000256" key="12">
    <source>
        <dbReference type="ARBA" id="ARBA00049187"/>
    </source>
</evidence>
<dbReference type="EC" id="1.8.1.4" evidence="3 13"/>
<dbReference type="Proteomes" id="UP001519295">
    <property type="component" value="Unassembled WGS sequence"/>
</dbReference>
<dbReference type="Pfam" id="PF02852">
    <property type="entry name" value="Pyr_redox_dim"/>
    <property type="match status" value="1"/>
</dbReference>
<evidence type="ECO:0000256" key="9">
    <source>
        <dbReference type="ARBA" id="ARBA00023027"/>
    </source>
</evidence>
<dbReference type="PANTHER" id="PTHR22912:SF217">
    <property type="entry name" value="DIHYDROLIPOYL DEHYDROGENASE"/>
    <property type="match status" value="1"/>
</dbReference>
<evidence type="ECO:0000313" key="17">
    <source>
        <dbReference type="Proteomes" id="UP001519295"/>
    </source>
</evidence>
<evidence type="ECO:0000256" key="10">
    <source>
        <dbReference type="ARBA" id="ARBA00023157"/>
    </source>
</evidence>
<evidence type="ECO:0000256" key="1">
    <source>
        <dbReference type="ARBA" id="ARBA00004496"/>
    </source>
</evidence>
<evidence type="ECO:0000256" key="5">
    <source>
        <dbReference type="ARBA" id="ARBA00022490"/>
    </source>
</evidence>
<dbReference type="PANTHER" id="PTHR22912">
    <property type="entry name" value="DISULFIDE OXIDOREDUCTASE"/>
    <property type="match status" value="1"/>
</dbReference>
<dbReference type="RefSeq" id="WP_210027309.1">
    <property type="nucleotide sequence ID" value="NZ_JAGINU010000001.1"/>
</dbReference>
<evidence type="ECO:0000313" key="16">
    <source>
        <dbReference type="EMBL" id="MBP2367187.1"/>
    </source>
</evidence>
<proteinExistence type="inferred from homology"/>
<evidence type="ECO:0000256" key="7">
    <source>
        <dbReference type="ARBA" id="ARBA00022827"/>
    </source>
</evidence>
<evidence type="ECO:0000256" key="4">
    <source>
        <dbReference type="ARBA" id="ARBA00016961"/>
    </source>
</evidence>
<dbReference type="SUPFAM" id="SSF55424">
    <property type="entry name" value="FAD/NAD-linked reductases, dimerisation (C-terminal) domain"/>
    <property type="match status" value="1"/>
</dbReference>
<dbReference type="Pfam" id="PF07992">
    <property type="entry name" value="Pyr_redox_2"/>
    <property type="match status" value="1"/>
</dbReference>
<keyword evidence="7 13" id="KW-0274">FAD</keyword>
<comment type="cofactor">
    <cofactor evidence="13">
        <name>FAD</name>
        <dbReference type="ChEBI" id="CHEBI:57692"/>
    </cofactor>
    <text evidence="13">Binds 1 FAD per subunit.</text>
</comment>
<reference evidence="16 17" key="1">
    <citation type="submission" date="2021-03" db="EMBL/GenBank/DDBJ databases">
        <title>Sequencing the genomes of 1000 actinobacteria strains.</title>
        <authorList>
            <person name="Klenk H.-P."/>
        </authorList>
    </citation>
    <scope>NUCLEOTIDE SEQUENCE [LARGE SCALE GENOMIC DNA]</scope>
    <source>
        <strain evidence="16 17">DSM 45256</strain>
    </source>
</reference>
<keyword evidence="11 13" id="KW-0676">Redox-active center</keyword>
<evidence type="ECO:0000256" key="6">
    <source>
        <dbReference type="ARBA" id="ARBA00022630"/>
    </source>
</evidence>
<dbReference type="InterPro" id="IPR016156">
    <property type="entry name" value="FAD/NAD-linked_Rdtase_dimer_sf"/>
</dbReference>
<keyword evidence="6 13" id="KW-0285">Flavoprotein</keyword>
<dbReference type="NCBIfam" id="TIGR01350">
    <property type="entry name" value="lipoamide_DH"/>
    <property type="match status" value="1"/>
</dbReference>
<protein>
    <recommendedName>
        <fullName evidence="4 13">Dihydrolipoyl dehydrogenase</fullName>
        <ecNumber evidence="3 13">1.8.1.4</ecNumber>
    </recommendedName>
</protein>